<keyword evidence="2" id="KW-0547">Nucleotide-binding</keyword>
<evidence type="ECO:0000256" key="4">
    <source>
        <dbReference type="SAM" id="Phobius"/>
    </source>
</evidence>
<accession>A0A3B5B5L9</accession>
<proteinExistence type="inferred from homology"/>
<dbReference type="InterPro" id="IPR027417">
    <property type="entry name" value="P-loop_NTPase"/>
</dbReference>
<sequence length="366" mass="40352">IVTCLSTEPNTVRIVLLGKTGSGKSSLANTILGENAVFNIHHSANPGSSKCKKETRQVDGGLITVIDTPGFFDNRMSDDKLKSEMIDSIIECSDGLDAFLIVFKVERFTKHENEVVSKITEYFSEEAFKHAVVVFTHGDQLPDNMKIEEFVHGNKCLCDLLKKCGNRYHVVDNKYWNNNQQDEYRNNKVQVAKLFDTVKQMVESTGRYINEMLQSVQKAIRQQVERISWSLAGMSQEDMWQQAKCIVSNFLKKAAGITTGVLLGALLGVPFAIAAVVAYLKIVPVGVGLAVVAGVGAAAGAAEWKRQQRKPSLVSFLRIVRCWMKRVTRQPVRALFGVAAIIGVLLIVKAVKVQAAAVGEETHTVL</sequence>
<evidence type="ECO:0000256" key="3">
    <source>
        <dbReference type="ARBA" id="ARBA00023134"/>
    </source>
</evidence>
<evidence type="ECO:0000259" key="5">
    <source>
        <dbReference type="PROSITE" id="PS51720"/>
    </source>
</evidence>
<evidence type="ECO:0000256" key="2">
    <source>
        <dbReference type="ARBA" id="ARBA00022741"/>
    </source>
</evidence>
<dbReference type="STRING" id="144197.ENSSPAP00000021037"/>
<feature type="domain" description="AIG1-type G" evidence="5">
    <location>
        <begin position="9"/>
        <end position="217"/>
    </location>
</feature>
<dbReference type="AlphaFoldDB" id="A0A3B5B5L9"/>
<evidence type="ECO:0000256" key="1">
    <source>
        <dbReference type="ARBA" id="ARBA00008535"/>
    </source>
</evidence>
<dbReference type="Ensembl" id="ENSSPAT00000021355.1">
    <property type="protein sequence ID" value="ENSSPAP00000021037.1"/>
    <property type="gene ID" value="ENSSPAG00000015862.1"/>
</dbReference>
<dbReference type="Pfam" id="PF04548">
    <property type="entry name" value="AIG1"/>
    <property type="match status" value="1"/>
</dbReference>
<feature type="transmembrane region" description="Helical" evidence="4">
    <location>
        <begin position="334"/>
        <end position="351"/>
    </location>
</feature>
<dbReference type="PROSITE" id="PS51720">
    <property type="entry name" value="G_AIG1"/>
    <property type="match status" value="1"/>
</dbReference>
<reference evidence="6" key="1">
    <citation type="submission" date="2023-09" db="UniProtKB">
        <authorList>
            <consortium name="Ensembl"/>
        </authorList>
    </citation>
    <scope>IDENTIFICATION</scope>
</reference>
<feature type="transmembrane region" description="Helical" evidence="4">
    <location>
        <begin position="282"/>
        <end position="302"/>
    </location>
</feature>
<keyword evidence="4" id="KW-1133">Transmembrane helix</keyword>
<keyword evidence="3" id="KW-0342">GTP-binding</keyword>
<keyword evidence="4" id="KW-0812">Transmembrane</keyword>
<dbReference type="SUPFAM" id="SSF52540">
    <property type="entry name" value="P-loop containing nucleoside triphosphate hydrolases"/>
    <property type="match status" value="1"/>
</dbReference>
<dbReference type="GO" id="GO:0005525">
    <property type="term" value="F:GTP binding"/>
    <property type="evidence" value="ECO:0007669"/>
    <property type="project" value="UniProtKB-KW"/>
</dbReference>
<dbReference type="Gene3D" id="3.40.50.300">
    <property type="entry name" value="P-loop containing nucleotide triphosphate hydrolases"/>
    <property type="match status" value="1"/>
</dbReference>
<dbReference type="PANTHER" id="PTHR10903:SF62">
    <property type="entry name" value="GTPASE IMAP FAMILY MEMBER 4-LIKE-RELATED"/>
    <property type="match status" value="1"/>
</dbReference>
<dbReference type="PANTHER" id="PTHR10903">
    <property type="entry name" value="GTPASE, IMAP FAMILY MEMBER-RELATED"/>
    <property type="match status" value="1"/>
</dbReference>
<keyword evidence="4" id="KW-0472">Membrane</keyword>
<feature type="transmembrane region" description="Helical" evidence="4">
    <location>
        <begin position="254"/>
        <end position="276"/>
    </location>
</feature>
<organism evidence="6">
    <name type="scientific">Stegastes partitus</name>
    <name type="common">bicolor damselfish</name>
    <dbReference type="NCBI Taxonomy" id="144197"/>
    <lineage>
        <taxon>Eukaryota</taxon>
        <taxon>Metazoa</taxon>
        <taxon>Chordata</taxon>
        <taxon>Craniata</taxon>
        <taxon>Vertebrata</taxon>
        <taxon>Euteleostomi</taxon>
        <taxon>Actinopterygii</taxon>
        <taxon>Neopterygii</taxon>
        <taxon>Teleostei</taxon>
        <taxon>Neoteleostei</taxon>
        <taxon>Acanthomorphata</taxon>
        <taxon>Ovalentaria</taxon>
        <taxon>Pomacentridae</taxon>
        <taxon>Stegastes</taxon>
    </lineage>
</organism>
<protein>
    <recommendedName>
        <fullName evidence="5">AIG1-type G domain-containing protein</fullName>
    </recommendedName>
</protein>
<dbReference type="GeneTree" id="ENSGT01150000286992"/>
<evidence type="ECO:0000313" key="6">
    <source>
        <dbReference type="Ensembl" id="ENSSPAP00000021037.1"/>
    </source>
</evidence>
<name>A0A3B5B5L9_9TELE</name>
<dbReference type="InterPro" id="IPR006703">
    <property type="entry name" value="G_AIG1"/>
</dbReference>
<dbReference type="InterPro" id="IPR045058">
    <property type="entry name" value="GIMA/IAN/Toc"/>
</dbReference>
<comment type="similarity">
    <text evidence="1">Belongs to the TRAFAC class TrmE-Era-EngA-EngB-Septin-like GTPase superfamily. AIG1/Toc34/Toc159-like paraseptin GTPase family. IAN subfamily.</text>
</comment>
<dbReference type="FunFam" id="3.40.50.300:FF:000366">
    <property type="entry name" value="GTPase, IMAP family member 2"/>
    <property type="match status" value="1"/>
</dbReference>